<evidence type="ECO:0000256" key="2">
    <source>
        <dbReference type="ARBA" id="ARBA00022448"/>
    </source>
</evidence>
<protein>
    <submittedName>
        <fullName evidence="5">Extracellular solute-binding protein</fullName>
    </submittedName>
</protein>
<keyword evidence="3 4" id="KW-0732">Signal</keyword>
<organism evidence="5 6">
    <name type="scientific">Thermanaerothrix solaris</name>
    <dbReference type="NCBI Taxonomy" id="3058434"/>
    <lineage>
        <taxon>Bacteria</taxon>
        <taxon>Bacillati</taxon>
        <taxon>Chloroflexota</taxon>
        <taxon>Anaerolineae</taxon>
        <taxon>Anaerolineales</taxon>
        <taxon>Anaerolineaceae</taxon>
        <taxon>Thermanaerothrix</taxon>
    </lineage>
</organism>
<dbReference type="SUPFAM" id="SSF53850">
    <property type="entry name" value="Periplasmic binding protein-like II"/>
    <property type="match status" value="1"/>
</dbReference>
<dbReference type="PROSITE" id="PS51257">
    <property type="entry name" value="PROKAR_LIPOPROTEIN"/>
    <property type="match status" value="1"/>
</dbReference>
<feature type="chain" id="PRO_5045294807" evidence="4">
    <location>
        <begin position="27"/>
        <end position="444"/>
    </location>
</feature>
<dbReference type="Gene3D" id="3.40.190.10">
    <property type="entry name" value="Periplasmic binding protein-like II"/>
    <property type="match status" value="2"/>
</dbReference>
<evidence type="ECO:0000313" key="6">
    <source>
        <dbReference type="Proteomes" id="UP001254165"/>
    </source>
</evidence>
<keyword evidence="6" id="KW-1185">Reference proteome</keyword>
<evidence type="ECO:0000313" key="5">
    <source>
        <dbReference type="EMBL" id="MDT8898112.1"/>
    </source>
</evidence>
<keyword evidence="2" id="KW-0813">Transport</keyword>
<feature type="signal peptide" evidence="4">
    <location>
        <begin position="1"/>
        <end position="26"/>
    </location>
</feature>
<gene>
    <name evidence="5" type="ORF">QYE77_07500</name>
</gene>
<comment type="similarity">
    <text evidence="1">Belongs to the bacterial solute-binding protein 1 family.</text>
</comment>
<dbReference type="Pfam" id="PF01547">
    <property type="entry name" value="SBP_bac_1"/>
    <property type="match status" value="1"/>
</dbReference>
<evidence type="ECO:0000256" key="1">
    <source>
        <dbReference type="ARBA" id="ARBA00008520"/>
    </source>
</evidence>
<dbReference type="InterPro" id="IPR006059">
    <property type="entry name" value="SBP"/>
</dbReference>
<name>A0ABU3NQ12_9CHLR</name>
<proteinExistence type="inferred from homology"/>
<dbReference type="Proteomes" id="UP001254165">
    <property type="component" value="Unassembled WGS sequence"/>
</dbReference>
<dbReference type="PANTHER" id="PTHR30061">
    <property type="entry name" value="MALTOSE-BINDING PERIPLASMIC PROTEIN"/>
    <property type="match status" value="1"/>
</dbReference>
<reference evidence="5 6" key="1">
    <citation type="submission" date="2023-07" db="EMBL/GenBank/DDBJ databases">
        <title>Novel species of Thermanaerothrix with wide hydrolytic capabilities.</title>
        <authorList>
            <person name="Zayulina K.S."/>
            <person name="Podosokorskaya O.A."/>
            <person name="Elcheninov A.G."/>
        </authorList>
    </citation>
    <scope>NUCLEOTIDE SEQUENCE [LARGE SCALE GENOMIC DNA]</scope>
    <source>
        <strain evidence="5 6">4228-RoL</strain>
    </source>
</reference>
<evidence type="ECO:0000256" key="4">
    <source>
        <dbReference type="SAM" id="SignalP"/>
    </source>
</evidence>
<dbReference type="EMBL" id="JAUHMF010000001">
    <property type="protein sequence ID" value="MDT8898112.1"/>
    <property type="molecule type" value="Genomic_DNA"/>
</dbReference>
<evidence type="ECO:0000256" key="3">
    <source>
        <dbReference type="ARBA" id="ARBA00022729"/>
    </source>
</evidence>
<dbReference type="RefSeq" id="WP_315624758.1">
    <property type="nucleotide sequence ID" value="NZ_JAUHMF010000001.1"/>
</dbReference>
<accession>A0ABU3NQ12</accession>
<comment type="caution">
    <text evidence="5">The sequence shown here is derived from an EMBL/GenBank/DDBJ whole genome shotgun (WGS) entry which is preliminary data.</text>
</comment>
<dbReference type="PANTHER" id="PTHR30061:SF50">
    <property type="entry name" value="MALTOSE_MALTODEXTRIN-BINDING PERIPLASMIC PROTEIN"/>
    <property type="match status" value="1"/>
</dbReference>
<sequence length="444" mass="48215">MNIRRIPILLYVLVLLALVLSACAPASTTPPPTGVVETVVVEKEKVVTPTAAPEGPVTISFWHAYNADVEAKFLEQTIIPAFEAQHPNIKVQAVLVPYDQFRRKLLIALSGGTAPDVARVDIIWVPELADQGALAKLDETMTDFETLKDQMLPGPLSTNFFQGHYYGLPLDTNTRVLVYNKAMFAAAGIEKPPATVDEFLAACEKIKQLGEGKYCFADGGTYAWAVNPWIWSFGGDITDPQITKASGYVNSPETAAAYQFLKDGVDNGYIHPGIKGGGVDAWGGFAKDEIAMLLEGPWFPPLFGSQFPDKDYGLALMPAGKGGSISVVGGEDIVIFQQSQHKEAAAEFVRFMLSEETQLKWVETGQMPVLKSAGDSEVIKNHPFFGIFLEQLKTAKARTPHPAWARMEEKLTNTGQAILAGEGTVQENLDRLATDLDALLASSQ</sequence>